<comment type="caution">
    <text evidence="1">The sequence shown here is derived from an EMBL/GenBank/DDBJ whole genome shotgun (WGS) entry which is preliminary data.</text>
</comment>
<protein>
    <submittedName>
        <fullName evidence="1">Transcription initiation factor IIA subunit 2</fullName>
    </submittedName>
</protein>
<name>A0ACC1LKG7_9FUNG</name>
<organism evidence="1 2">
    <name type="scientific">Coemansia furcata</name>
    <dbReference type="NCBI Taxonomy" id="417177"/>
    <lineage>
        <taxon>Eukaryota</taxon>
        <taxon>Fungi</taxon>
        <taxon>Fungi incertae sedis</taxon>
        <taxon>Zoopagomycota</taxon>
        <taxon>Kickxellomycotina</taxon>
        <taxon>Kickxellomycetes</taxon>
        <taxon>Kickxellales</taxon>
        <taxon>Kickxellaceae</taxon>
        <taxon>Coemansia</taxon>
    </lineage>
</organism>
<proteinExistence type="predicted"/>
<reference evidence="1" key="1">
    <citation type="submission" date="2022-07" db="EMBL/GenBank/DDBJ databases">
        <title>Phylogenomic reconstructions and comparative analyses of Kickxellomycotina fungi.</title>
        <authorList>
            <person name="Reynolds N.K."/>
            <person name="Stajich J.E."/>
            <person name="Barry K."/>
            <person name="Grigoriev I.V."/>
            <person name="Crous P."/>
            <person name="Smith M.E."/>
        </authorList>
    </citation>
    <scope>NUCLEOTIDE SEQUENCE</scope>
    <source>
        <strain evidence="1">CBS 102833</strain>
    </source>
</reference>
<dbReference type="EMBL" id="JANBUP010000624">
    <property type="protein sequence ID" value="KAJ2810747.1"/>
    <property type="molecule type" value="Genomic_DNA"/>
</dbReference>
<evidence type="ECO:0000313" key="2">
    <source>
        <dbReference type="Proteomes" id="UP001140096"/>
    </source>
</evidence>
<accession>A0ACC1LKG7</accession>
<keyword evidence="2" id="KW-1185">Reference proteome</keyword>
<gene>
    <name evidence="1" type="primary">toa2</name>
    <name evidence="1" type="ORF">H4S07_002495</name>
</gene>
<dbReference type="Proteomes" id="UP001140096">
    <property type="component" value="Unassembled WGS sequence"/>
</dbReference>
<sequence length="274" mass="30662">MPSFYELYRSSTLGTALTDSLDELIQAGHITPQLAIQVLEQYDKSISEALSNKVKAKATVKGSLGIYRFCDDVWTFVVKNPTFKFDHEGTAADKRLSGVTSFAMSTLMALVVVISLTTPFIPSSPTFDVSLHNVQTTTGRAMDPFDRTSRKAEYARLTFDLDADLSTMFNWNTKLLFAYMTVDYVTPGFETNRAVIWDRIIRNTRQAKLKLRKHHNKYALRNHPLTFEDVEGANLTLHINPVPYLGIMYDKPMVSIPFTIPRPVKAAAAGGAKA</sequence>
<evidence type="ECO:0000313" key="1">
    <source>
        <dbReference type="EMBL" id="KAJ2810747.1"/>
    </source>
</evidence>